<dbReference type="Proteomes" id="UP000247702">
    <property type="component" value="Unassembled WGS sequence"/>
</dbReference>
<sequence length="263" mass="29781">MQTLRVNFIEALTENAVIPDVEVTIPNSYVQPNINSEMLSNLKFRVANVEGLTDNKVRTFFKKLHKVMVNDAQLAGITNTNTLVNDLLRIVGLNNWPFSVNNHPLCKLLLEENHYVSIDPEFVINIEDTDMEDVAIIVVENEHLNNNIVSSNGFGETQIALEILACVSENIRSLGKWKHTDQKLWVIRVISTYVTFYKAEIPADYLKELENGLPQEQSVKIQRWPADNDLKTGYNLAEPNGRREVLTALAKIRASLLKGDNLI</sequence>
<name>A0A2Z6QNT9_9GLOM</name>
<comment type="caution">
    <text evidence="1">The sequence shown here is derived from an EMBL/GenBank/DDBJ whole genome shotgun (WGS) entry which is preliminary data.</text>
</comment>
<dbReference type="AlphaFoldDB" id="A0A2Z6QNT9"/>
<proteinExistence type="predicted"/>
<evidence type="ECO:0000313" key="2">
    <source>
        <dbReference type="Proteomes" id="UP000247702"/>
    </source>
</evidence>
<accession>A0A2Z6QNT9</accession>
<reference evidence="1 2" key="1">
    <citation type="submission" date="2017-11" db="EMBL/GenBank/DDBJ databases">
        <title>The genome of Rhizophagus clarus HR1 reveals common genetic basis of auxotrophy among arbuscular mycorrhizal fungi.</title>
        <authorList>
            <person name="Kobayashi Y."/>
        </authorList>
    </citation>
    <scope>NUCLEOTIDE SEQUENCE [LARGE SCALE GENOMIC DNA]</scope>
    <source>
        <strain evidence="1 2">HR1</strain>
    </source>
</reference>
<organism evidence="1 2">
    <name type="scientific">Rhizophagus clarus</name>
    <dbReference type="NCBI Taxonomy" id="94130"/>
    <lineage>
        <taxon>Eukaryota</taxon>
        <taxon>Fungi</taxon>
        <taxon>Fungi incertae sedis</taxon>
        <taxon>Mucoromycota</taxon>
        <taxon>Glomeromycotina</taxon>
        <taxon>Glomeromycetes</taxon>
        <taxon>Glomerales</taxon>
        <taxon>Glomeraceae</taxon>
        <taxon>Rhizophagus</taxon>
    </lineage>
</organism>
<keyword evidence="2" id="KW-1185">Reference proteome</keyword>
<gene>
    <name evidence="1" type="ORF">RclHR1_01300009</name>
</gene>
<protein>
    <submittedName>
        <fullName evidence="1">Uncharacterized protein</fullName>
    </submittedName>
</protein>
<dbReference type="EMBL" id="BEXD01000336">
    <property type="protein sequence ID" value="GBB86624.1"/>
    <property type="molecule type" value="Genomic_DNA"/>
</dbReference>
<evidence type="ECO:0000313" key="1">
    <source>
        <dbReference type="EMBL" id="GBB86624.1"/>
    </source>
</evidence>